<comment type="caution">
    <text evidence="11">The sequence shown here is derived from an EMBL/GenBank/DDBJ whole genome shotgun (WGS) entry which is preliminary data.</text>
</comment>
<organism evidence="11">
    <name type="scientific">marine sediment metagenome</name>
    <dbReference type="NCBI Taxonomy" id="412755"/>
    <lineage>
        <taxon>unclassified sequences</taxon>
        <taxon>metagenomes</taxon>
        <taxon>ecological metagenomes</taxon>
    </lineage>
</organism>
<evidence type="ECO:0000256" key="2">
    <source>
        <dbReference type="ARBA" id="ARBA00007614"/>
    </source>
</evidence>
<gene>
    <name evidence="11" type="ORF">S01H1_85250</name>
</gene>
<keyword evidence="5" id="KW-0547">Nucleotide-binding</keyword>
<evidence type="ECO:0000256" key="1">
    <source>
        <dbReference type="ARBA" id="ARBA00004791"/>
    </source>
</evidence>
<evidence type="ECO:0000259" key="10">
    <source>
        <dbReference type="Pfam" id="PF00696"/>
    </source>
</evidence>
<evidence type="ECO:0000256" key="7">
    <source>
        <dbReference type="ARBA" id="ARBA00022840"/>
    </source>
</evidence>
<dbReference type="SUPFAM" id="SSF53633">
    <property type="entry name" value="Carbamate kinase-like"/>
    <property type="match status" value="1"/>
</dbReference>
<dbReference type="PANTHER" id="PTHR42833">
    <property type="entry name" value="URIDYLATE KINASE"/>
    <property type="match status" value="1"/>
</dbReference>
<dbReference type="InterPro" id="IPR001048">
    <property type="entry name" value="Asp/Glu/Uridylate_kinase"/>
</dbReference>
<evidence type="ECO:0000256" key="5">
    <source>
        <dbReference type="ARBA" id="ARBA00022741"/>
    </source>
</evidence>
<accession>X0ZK45</accession>
<evidence type="ECO:0000256" key="3">
    <source>
        <dbReference type="ARBA" id="ARBA00012899"/>
    </source>
</evidence>
<dbReference type="GO" id="GO:0033862">
    <property type="term" value="F:UMP kinase activity"/>
    <property type="evidence" value="ECO:0007669"/>
    <property type="project" value="UniProtKB-EC"/>
</dbReference>
<evidence type="ECO:0000256" key="4">
    <source>
        <dbReference type="ARBA" id="ARBA00022679"/>
    </source>
</evidence>
<evidence type="ECO:0000256" key="9">
    <source>
        <dbReference type="ARBA" id="ARBA00032092"/>
    </source>
</evidence>
<evidence type="ECO:0000313" key="11">
    <source>
        <dbReference type="EMBL" id="GAG48676.1"/>
    </source>
</evidence>
<name>X0ZK45_9ZZZZ</name>
<comment type="similarity">
    <text evidence="2">Belongs to the UMP kinase family.</text>
</comment>
<keyword evidence="4" id="KW-0808">Transferase</keyword>
<keyword evidence="6" id="KW-0418">Kinase</keyword>
<sequence>MTAYNRKLTFNRILIKLSGESLMGDKNSGISHPALKEIASEIHSVHQLGIQIAIVLGGGNISGE</sequence>
<evidence type="ECO:0000256" key="8">
    <source>
        <dbReference type="ARBA" id="ARBA00022975"/>
    </source>
</evidence>
<feature type="domain" description="Aspartate/glutamate/uridylate kinase" evidence="10">
    <location>
        <begin position="11"/>
        <end position="61"/>
    </location>
</feature>
<dbReference type="PANTHER" id="PTHR42833:SF4">
    <property type="entry name" value="URIDYLATE KINASE PUMPKIN, CHLOROPLASTIC"/>
    <property type="match status" value="1"/>
</dbReference>
<keyword evidence="8" id="KW-0665">Pyrimidine biosynthesis</keyword>
<dbReference type="AlphaFoldDB" id="X0ZK45"/>
<dbReference type="GO" id="GO:0005524">
    <property type="term" value="F:ATP binding"/>
    <property type="evidence" value="ECO:0007669"/>
    <property type="project" value="UniProtKB-KW"/>
</dbReference>
<protein>
    <recommendedName>
        <fullName evidence="3">UMP kinase</fullName>
        <ecNumber evidence="3">2.7.4.22</ecNumber>
    </recommendedName>
    <alternativeName>
        <fullName evidence="9">Uridine monophosphate kinase</fullName>
    </alternativeName>
</protein>
<comment type="pathway">
    <text evidence="1">Pyrimidine metabolism; CTP biosynthesis via de novo pathway; UDP from UMP (UMPK route): step 1/1.</text>
</comment>
<dbReference type="EC" id="2.7.4.22" evidence="3"/>
<dbReference type="EMBL" id="BARS01058471">
    <property type="protein sequence ID" value="GAG48676.1"/>
    <property type="molecule type" value="Genomic_DNA"/>
</dbReference>
<dbReference type="GO" id="GO:0006225">
    <property type="term" value="P:UDP biosynthetic process"/>
    <property type="evidence" value="ECO:0007669"/>
    <property type="project" value="TreeGrafter"/>
</dbReference>
<evidence type="ECO:0000256" key="6">
    <source>
        <dbReference type="ARBA" id="ARBA00022777"/>
    </source>
</evidence>
<dbReference type="Gene3D" id="3.40.1160.10">
    <property type="entry name" value="Acetylglutamate kinase-like"/>
    <property type="match status" value="1"/>
</dbReference>
<dbReference type="InterPro" id="IPR036393">
    <property type="entry name" value="AceGlu_kinase-like_sf"/>
</dbReference>
<proteinExistence type="inferred from homology"/>
<reference evidence="11" key="1">
    <citation type="journal article" date="2014" name="Front. Microbiol.">
        <title>High frequency of phylogenetically diverse reductive dehalogenase-homologous genes in deep subseafloor sedimentary metagenomes.</title>
        <authorList>
            <person name="Kawai M."/>
            <person name="Futagami T."/>
            <person name="Toyoda A."/>
            <person name="Takaki Y."/>
            <person name="Nishi S."/>
            <person name="Hori S."/>
            <person name="Arai W."/>
            <person name="Tsubouchi T."/>
            <person name="Morono Y."/>
            <person name="Uchiyama I."/>
            <person name="Ito T."/>
            <person name="Fujiyama A."/>
            <person name="Inagaki F."/>
            <person name="Takami H."/>
        </authorList>
    </citation>
    <scope>NUCLEOTIDE SEQUENCE</scope>
    <source>
        <strain evidence="11">Expedition CK06-06</strain>
    </source>
</reference>
<dbReference type="Pfam" id="PF00696">
    <property type="entry name" value="AA_kinase"/>
    <property type="match status" value="1"/>
</dbReference>
<keyword evidence="7" id="KW-0067">ATP-binding</keyword>